<reference evidence="2" key="1">
    <citation type="submission" date="2020-02" db="EMBL/GenBank/DDBJ databases">
        <authorList>
            <person name="Meier V. D."/>
        </authorList>
    </citation>
    <scope>NUCLEOTIDE SEQUENCE</scope>
    <source>
        <strain evidence="2">AVDCRST_MAG50</strain>
    </source>
</reference>
<accession>A0A6J4J1Y6</accession>
<feature type="region of interest" description="Disordered" evidence="1">
    <location>
        <begin position="171"/>
        <end position="271"/>
    </location>
</feature>
<organism evidence="2">
    <name type="scientific">uncultured Acidimicrobiales bacterium</name>
    <dbReference type="NCBI Taxonomy" id="310071"/>
    <lineage>
        <taxon>Bacteria</taxon>
        <taxon>Bacillati</taxon>
        <taxon>Actinomycetota</taxon>
        <taxon>Acidimicrobiia</taxon>
        <taxon>Acidimicrobiales</taxon>
        <taxon>environmental samples</taxon>
    </lineage>
</organism>
<feature type="compositionally biased region" description="Basic residues" evidence="1">
    <location>
        <begin position="1"/>
        <end position="23"/>
    </location>
</feature>
<feature type="compositionally biased region" description="Low complexity" evidence="1">
    <location>
        <begin position="445"/>
        <end position="472"/>
    </location>
</feature>
<protein>
    <submittedName>
        <fullName evidence="2">Methionyl-tRNA synthetase</fullName>
        <ecNumber evidence="2">6.1.1.10</ecNumber>
    </submittedName>
</protein>
<feature type="region of interest" description="Disordered" evidence="1">
    <location>
        <begin position="1"/>
        <end position="121"/>
    </location>
</feature>
<feature type="compositionally biased region" description="Low complexity" evidence="1">
    <location>
        <begin position="358"/>
        <end position="376"/>
    </location>
</feature>
<dbReference type="GO" id="GO:0004825">
    <property type="term" value="F:methionine-tRNA ligase activity"/>
    <property type="evidence" value="ECO:0007669"/>
    <property type="project" value="UniProtKB-EC"/>
</dbReference>
<feature type="compositionally biased region" description="Basic residues" evidence="1">
    <location>
        <begin position="336"/>
        <end position="357"/>
    </location>
</feature>
<dbReference type="EC" id="6.1.1.10" evidence="2"/>
<proteinExistence type="predicted"/>
<feature type="compositionally biased region" description="Basic residues" evidence="1">
    <location>
        <begin position="172"/>
        <end position="203"/>
    </location>
</feature>
<feature type="compositionally biased region" description="Basic residues" evidence="1">
    <location>
        <begin position="435"/>
        <end position="444"/>
    </location>
</feature>
<feature type="compositionally biased region" description="Basic residues" evidence="1">
    <location>
        <begin position="258"/>
        <end position="267"/>
    </location>
</feature>
<feature type="compositionally biased region" description="Basic residues" evidence="1">
    <location>
        <begin position="241"/>
        <end position="250"/>
    </location>
</feature>
<feature type="compositionally biased region" description="Basic residues" evidence="1">
    <location>
        <begin position="83"/>
        <end position="92"/>
    </location>
</feature>
<feature type="region of interest" description="Disordered" evidence="1">
    <location>
        <begin position="285"/>
        <end position="499"/>
    </location>
</feature>
<dbReference type="EMBL" id="CADCTF010000149">
    <property type="protein sequence ID" value="CAA9265680.1"/>
    <property type="molecule type" value="Genomic_DNA"/>
</dbReference>
<gene>
    <name evidence="2" type="ORF">AVDCRST_MAG50-3120</name>
</gene>
<feature type="non-terminal residue" evidence="2">
    <location>
        <position position="1"/>
    </location>
</feature>
<evidence type="ECO:0000313" key="2">
    <source>
        <dbReference type="EMBL" id="CAA9265680.1"/>
    </source>
</evidence>
<evidence type="ECO:0000256" key="1">
    <source>
        <dbReference type="SAM" id="MobiDB-lite"/>
    </source>
</evidence>
<name>A0A6J4J1Y6_9ACTN</name>
<feature type="non-terminal residue" evidence="2">
    <location>
        <position position="499"/>
    </location>
</feature>
<sequence length="499" mass="53615">DTPLLHHRLHPLRQRRAPPRVRARAGGGRRAGPLPPPVGRRGAPARRYRRPCAEERARCRSRRRGHERPGRPQRGPLPAPRPGSRRCVRRLPPHQQRPPAPAGCRAAVAEDGREGGLLPPPVRGRLLRRVRAVLRPGRPGGWPLPRARDSHRVGGRGQLVLPALPLLGRARGPARHRATAHRTGGVRRRGAGLRAGRPRRHQRVAVTHPGAGVGHPGPRRRRPGGLRVVGRARQLRDRPRLRGRRRRRRLPALVGRVGRAHPRHRQGHPALSRDLLAGAAALGGRTAPDCDLRAPVPHRRRAQDLEVGGERCRPRGRGGAPRGRRASLVAAGRRPSGGRRRLHRRPPRRPLRRRPGQRARQPGQSGHRHAAPVPRRAAAHRCGSLAGGRCPLGGRGGLRPVRPAGRHPRHPPAGRGGQPPHRVRGAVGPRPSGTGRRRHGRSGARCRAALVVGDAAPAASSGPAAAARCRGPAGRGAGAGARGRASALAPAPAPARPAL</sequence>
<keyword evidence="2" id="KW-0436">Ligase</keyword>
<dbReference type="AlphaFoldDB" id="A0A6J4J1Y6"/>
<feature type="compositionally biased region" description="Basic and acidic residues" evidence="1">
    <location>
        <begin position="302"/>
        <end position="313"/>
    </location>
</feature>
<keyword evidence="2" id="KW-0030">Aminoacyl-tRNA synthetase</keyword>